<name>A0A9P8ALG6_9AGAR</name>
<accession>A0A9P8ALG6</accession>
<comment type="caution">
    <text evidence="1">The sequence shown here is derived from an EMBL/GenBank/DDBJ whole genome shotgun (WGS) entry which is preliminary data.</text>
</comment>
<organism evidence="1 2">
    <name type="scientific">Guyanagaster necrorhizus</name>
    <dbReference type="NCBI Taxonomy" id="856835"/>
    <lineage>
        <taxon>Eukaryota</taxon>
        <taxon>Fungi</taxon>
        <taxon>Dikarya</taxon>
        <taxon>Basidiomycota</taxon>
        <taxon>Agaricomycotina</taxon>
        <taxon>Agaricomycetes</taxon>
        <taxon>Agaricomycetidae</taxon>
        <taxon>Agaricales</taxon>
        <taxon>Marasmiineae</taxon>
        <taxon>Physalacriaceae</taxon>
        <taxon>Guyanagaster</taxon>
    </lineage>
</organism>
<reference evidence="1" key="1">
    <citation type="submission" date="2020-11" db="EMBL/GenBank/DDBJ databases">
        <title>Adaptations for nitrogen fixation in a non-lichenized fungal sporocarp promotes dispersal by wood-feeding termites.</title>
        <authorList>
            <consortium name="DOE Joint Genome Institute"/>
            <person name="Koch R.A."/>
            <person name="Yoon G."/>
            <person name="Arayal U."/>
            <person name="Lail K."/>
            <person name="Amirebrahimi M."/>
            <person name="Labutti K."/>
            <person name="Lipzen A."/>
            <person name="Riley R."/>
            <person name="Barry K."/>
            <person name="Henrissat B."/>
            <person name="Grigoriev I.V."/>
            <person name="Herr J.R."/>
            <person name="Aime M.C."/>
        </authorList>
    </citation>
    <scope>NUCLEOTIDE SEQUENCE</scope>
    <source>
        <strain evidence="1">MCA 3950</strain>
    </source>
</reference>
<dbReference type="RefSeq" id="XP_043033199.1">
    <property type="nucleotide sequence ID" value="XM_043178081.1"/>
</dbReference>
<keyword evidence="2" id="KW-1185">Reference proteome</keyword>
<proteinExistence type="predicted"/>
<evidence type="ECO:0000313" key="2">
    <source>
        <dbReference type="Proteomes" id="UP000812287"/>
    </source>
</evidence>
<dbReference type="AlphaFoldDB" id="A0A9P8ALG6"/>
<gene>
    <name evidence="1" type="ORF">BT62DRAFT_1013581</name>
</gene>
<dbReference type="Proteomes" id="UP000812287">
    <property type="component" value="Unassembled WGS sequence"/>
</dbReference>
<dbReference type="EMBL" id="MU250586">
    <property type="protein sequence ID" value="KAG7439699.1"/>
    <property type="molecule type" value="Genomic_DNA"/>
</dbReference>
<sequence length="216" mass="24008">MPDTTSIPLRPVTLPFLQLYRGTRTPRCRKITVILPKTGISSFISHCRGDAGRFRQPLHVFVLLATSKVLKLMEIPDTGNRTLRCRSVDGKVSLYVISVQTQRTSILLSRRNPFLEKCNGKQVSNSLPEPFSLSLLITAINPPTRFLMKPPNRKEFKVGQTGLSSGISKPAIDVVERSGQEMAKHRKRAATIQGTRLWLYTSSTSGTCLCMGSSYS</sequence>
<dbReference type="GeneID" id="66100368"/>
<protein>
    <submittedName>
        <fullName evidence="1">Uncharacterized protein</fullName>
    </submittedName>
</protein>
<evidence type="ECO:0000313" key="1">
    <source>
        <dbReference type="EMBL" id="KAG7439699.1"/>
    </source>
</evidence>